<dbReference type="SUPFAM" id="SSF51215">
    <property type="entry name" value="Regulatory protein AraC"/>
    <property type="match status" value="1"/>
</dbReference>
<dbReference type="InterPro" id="IPR018060">
    <property type="entry name" value="HTH_AraC"/>
</dbReference>
<dbReference type="InterPro" id="IPR020449">
    <property type="entry name" value="Tscrpt_reg_AraC-type_HTH"/>
</dbReference>
<dbReference type="InterPro" id="IPR009057">
    <property type="entry name" value="Homeodomain-like_sf"/>
</dbReference>
<evidence type="ECO:0000259" key="4">
    <source>
        <dbReference type="PROSITE" id="PS01124"/>
    </source>
</evidence>
<dbReference type="PANTHER" id="PTHR43280:SF32">
    <property type="entry name" value="TRANSCRIPTIONAL REGULATORY PROTEIN"/>
    <property type="match status" value="1"/>
</dbReference>
<comment type="caution">
    <text evidence="5">The sequence shown here is derived from an EMBL/GenBank/DDBJ whole genome shotgun (WGS) entry which is preliminary data.</text>
</comment>
<dbReference type="Pfam" id="PF12833">
    <property type="entry name" value="HTH_18"/>
    <property type="match status" value="1"/>
</dbReference>
<evidence type="ECO:0000313" key="6">
    <source>
        <dbReference type="Proteomes" id="UP001597116"/>
    </source>
</evidence>
<organism evidence="5 6">
    <name type="scientific">Larkinella insperata</name>
    <dbReference type="NCBI Taxonomy" id="332158"/>
    <lineage>
        <taxon>Bacteria</taxon>
        <taxon>Pseudomonadati</taxon>
        <taxon>Bacteroidota</taxon>
        <taxon>Cytophagia</taxon>
        <taxon>Cytophagales</taxon>
        <taxon>Spirosomataceae</taxon>
        <taxon>Larkinella</taxon>
    </lineage>
</organism>
<sequence length="288" mass="33271">MAKEDIQIYHLEKTLSGIAIFSLSDEIIPAHLNENVILPHRHDHYCCFFVENGHLNFNVDFQNLAIQPASLLLSCPGQVHQPGEAKDLTGWAMAFEAQLIDQNARLIIEQSFAKVALISLQPSEKEWFANVFRLIHSTVEDKSPSFHFQLLQTLLNAFFYKAVILFQTQENEQIRNLSLRSIEIVKTFQLLIRKHFLVLKKPADYASKMNITVSYLNDTVKSVTGFSTTYFIQQEVFREAQRLLFYTAKSVKEIAYQLGYDDYKYFIRLFRKIAGTSPAHFRKATNQP</sequence>
<dbReference type="InterPro" id="IPR003313">
    <property type="entry name" value="AraC-bd"/>
</dbReference>
<evidence type="ECO:0000256" key="1">
    <source>
        <dbReference type="ARBA" id="ARBA00023015"/>
    </source>
</evidence>
<keyword evidence="3" id="KW-0804">Transcription</keyword>
<dbReference type="Proteomes" id="UP001597116">
    <property type="component" value="Unassembled WGS sequence"/>
</dbReference>
<keyword evidence="6" id="KW-1185">Reference proteome</keyword>
<dbReference type="InterPro" id="IPR037923">
    <property type="entry name" value="HTH-like"/>
</dbReference>
<dbReference type="Gene3D" id="1.10.10.60">
    <property type="entry name" value="Homeodomain-like"/>
    <property type="match status" value="1"/>
</dbReference>
<dbReference type="SUPFAM" id="SSF46689">
    <property type="entry name" value="Homeodomain-like"/>
    <property type="match status" value="1"/>
</dbReference>
<keyword evidence="1" id="KW-0805">Transcription regulation</keyword>
<name>A0ABW3Q9C9_9BACT</name>
<gene>
    <name evidence="5" type="ORF">ACFQ4C_10355</name>
</gene>
<keyword evidence="2" id="KW-0238">DNA-binding</keyword>
<dbReference type="PRINTS" id="PR00032">
    <property type="entry name" value="HTHARAC"/>
</dbReference>
<evidence type="ECO:0000256" key="2">
    <source>
        <dbReference type="ARBA" id="ARBA00023125"/>
    </source>
</evidence>
<accession>A0ABW3Q9C9</accession>
<reference evidence="6" key="1">
    <citation type="journal article" date="2019" name="Int. J. Syst. Evol. Microbiol.">
        <title>The Global Catalogue of Microorganisms (GCM) 10K type strain sequencing project: providing services to taxonomists for standard genome sequencing and annotation.</title>
        <authorList>
            <consortium name="The Broad Institute Genomics Platform"/>
            <consortium name="The Broad Institute Genome Sequencing Center for Infectious Disease"/>
            <person name="Wu L."/>
            <person name="Ma J."/>
        </authorList>
    </citation>
    <scope>NUCLEOTIDE SEQUENCE [LARGE SCALE GENOMIC DNA]</scope>
    <source>
        <strain evidence="6">CCUG 55608</strain>
    </source>
</reference>
<proteinExistence type="predicted"/>
<protein>
    <submittedName>
        <fullName evidence="5">AraC family transcriptional regulator</fullName>
    </submittedName>
</protein>
<evidence type="ECO:0000256" key="3">
    <source>
        <dbReference type="ARBA" id="ARBA00023163"/>
    </source>
</evidence>
<evidence type="ECO:0000313" key="5">
    <source>
        <dbReference type="EMBL" id="MFD1141513.1"/>
    </source>
</evidence>
<dbReference type="Pfam" id="PF02311">
    <property type="entry name" value="AraC_binding"/>
    <property type="match status" value="1"/>
</dbReference>
<dbReference type="PANTHER" id="PTHR43280">
    <property type="entry name" value="ARAC-FAMILY TRANSCRIPTIONAL REGULATOR"/>
    <property type="match status" value="1"/>
</dbReference>
<dbReference type="RefSeq" id="WP_265991931.1">
    <property type="nucleotide sequence ID" value="NZ_CP110973.1"/>
</dbReference>
<dbReference type="EMBL" id="JBHTLP010000008">
    <property type="protein sequence ID" value="MFD1141513.1"/>
    <property type="molecule type" value="Genomic_DNA"/>
</dbReference>
<dbReference type="PROSITE" id="PS01124">
    <property type="entry name" value="HTH_ARAC_FAMILY_2"/>
    <property type="match status" value="1"/>
</dbReference>
<dbReference type="SMART" id="SM00342">
    <property type="entry name" value="HTH_ARAC"/>
    <property type="match status" value="1"/>
</dbReference>
<feature type="domain" description="HTH araC/xylS-type" evidence="4">
    <location>
        <begin position="186"/>
        <end position="284"/>
    </location>
</feature>